<evidence type="ECO:0000313" key="5">
    <source>
        <dbReference type="Proteomes" id="UP001604277"/>
    </source>
</evidence>
<organism evidence="4 5">
    <name type="scientific">Forsythia ovata</name>
    <dbReference type="NCBI Taxonomy" id="205694"/>
    <lineage>
        <taxon>Eukaryota</taxon>
        <taxon>Viridiplantae</taxon>
        <taxon>Streptophyta</taxon>
        <taxon>Embryophyta</taxon>
        <taxon>Tracheophyta</taxon>
        <taxon>Spermatophyta</taxon>
        <taxon>Magnoliopsida</taxon>
        <taxon>eudicotyledons</taxon>
        <taxon>Gunneridae</taxon>
        <taxon>Pentapetalae</taxon>
        <taxon>asterids</taxon>
        <taxon>lamiids</taxon>
        <taxon>Lamiales</taxon>
        <taxon>Oleaceae</taxon>
        <taxon>Forsythieae</taxon>
        <taxon>Forsythia</taxon>
    </lineage>
</organism>
<evidence type="ECO:0000313" key="4">
    <source>
        <dbReference type="EMBL" id="KAL2550004.1"/>
    </source>
</evidence>
<dbReference type="Proteomes" id="UP001604277">
    <property type="component" value="Unassembled WGS sequence"/>
</dbReference>
<keyword evidence="3" id="KW-0862">Zinc</keyword>
<reference evidence="5" key="1">
    <citation type="submission" date="2024-07" db="EMBL/GenBank/DDBJ databases">
        <title>Two chromosome-level genome assemblies of Korean endemic species Abeliophyllum distichum and Forsythia ovata (Oleaceae).</title>
        <authorList>
            <person name="Jang H."/>
        </authorList>
    </citation>
    <scope>NUCLEOTIDE SEQUENCE [LARGE SCALE GENOMIC DNA]</scope>
</reference>
<dbReference type="AlphaFoldDB" id="A0ABD1WJX9"/>
<accession>A0ABD1WJX9</accession>
<dbReference type="InterPro" id="IPR045234">
    <property type="entry name" value="Unkempt-like"/>
</dbReference>
<dbReference type="GO" id="GO:0008270">
    <property type="term" value="F:zinc ion binding"/>
    <property type="evidence" value="ECO:0007669"/>
    <property type="project" value="UniProtKB-KW"/>
</dbReference>
<dbReference type="EMBL" id="JBFOLJ010000003">
    <property type="protein sequence ID" value="KAL2550004.1"/>
    <property type="molecule type" value="Genomic_DNA"/>
</dbReference>
<protein>
    <submittedName>
        <fullName evidence="4">Uncharacterized protein</fullName>
    </submittedName>
</protein>
<keyword evidence="5" id="KW-1185">Reference proteome</keyword>
<dbReference type="PANTHER" id="PTHR14493">
    <property type="entry name" value="UNKEMPT FAMILY MEMBER"/>
    <property type="match status" value="1"/>
</dbReference>
<evidence type="ECO:0000256" key="3">
    <source>
        <dbReference type="ARBA" id="ARBA00022833"/>
    </source>
</evidence>
<comment type="caution">
    <text evidence="4">The sequence shown here is derived from an EMBL/GenBank/DDBJ whole genome shotgun (WGS) entry which is preliminary data.</text>
</comment>
<proteinExistence type="predicted"/>
<keyword evidence="1" id="KW-0479">Metal-binding</keyword>
<evidence type="ECO:0000256" key="2">
    <source>
        <dbReference type="ARBA" id="ARBA00022771"/>
    </source>
</evidence>
<dbReference type="PANTHER" id="PTHR14493:SF109">
    <property type="entry name" value="ZINC FINGER CCCH DOMAIN-CONTAINING PROTEIN 54"/>
    <property type="match status" value="1"/>
</dbReference>
<sequence length="134" mass="15939">MSEKQLPKLDLMSFLHQGERAWRRYPHQFNFVSIPCPDGRNGLCWRVDFCLLFEYWLHPAKYRTLHCNVVPFCTHRVCFFAHSRQELCPETLYSWYFVRGPGQWQWQLPLQPYIRVAVGGAFSSIAGIFIHYVP</sequence>
<name>A0ABD1WJX9_9LAMI</name>
<gene>
    <name evidence="4" type="ORF">Fot_11534</name>
</gene>
<keyword evidence="2" id="KW-0863">Zinc-finger</keyword>
<evidence type="ECO:0000256" key="1">
    <source>
        <dbReference type="ARBA" id="ARBA00022723"/>
    </source>
</evidence>